<dbReference type="RefSeq" id="WP_186920666.1">
    <property type="nucleotide sequence ID" value="NZ_JACOFW010000001.1"/>
</dbReference>
<dbReference type="SMART" id="SM00479">
    <property type="entry name" value="EXOIII"/>
    <property type="match status" value="1"/>
</dbReference>
<proteinExistence type="predicted"/>
<gene>
    <name evidence="4" type="ORF">H8K52_01125</name>
</gene>
<dbReference type="SUPFAM" id="SSF53098">
    <property type="entry name" value="Ribonuclease H-like"/>
    <property type="match status" value="1"/>
</dbReference>
<evidence type="ECO:0000313" key="4">
    <source>
        <dbReference type="EMBL" id="MBC3805942.1"/>
    </source>
</evidence>
<dbReference type="InterPro" id="IPR023387">
    <property type="entry name" value="DUF1653-like_dom"/>
</dbReference>
<sequence length="286" mass="31339">MLAEPIVMIDFETTGMNPDQGDRITEVAALRIQGGEIVDRYVSLINCNVRIPAFITQLTGITQTMVNQAPSVAEVMPALLDFIGNDYLAAHNASFDEKFLLAEAQNLGLTSRHRGTICSVKLARRVLPGKASYSLGPLATNLGLRFKGKAHRAEADAEVAANLLLHIASHLQQSHQVQTVYPALFAQINKLSAAKVPTFLREYVQGGAVKASAKQKKIVGASVVRYRHYKGGIYEFVCEATQEADLQPAIVYRAPDGSLWIRPKSVFFEMIDVGGKVVQRFTEIVE</sequence>
<evidence type="ECO:0000259" key="3">
    <source>
        <dbReference type="SMART" id="SM00479"/>
    </source>
</evidence>
<name>A0ABR6WZ82_9BURK</name>
<comment type="catalytic activity">
    <reaction evidence="2">
        <text>DNA(n) + a 2'-deoxyribonucleoside 5'-triphosphate = DNA(n+1) + diphosphate</text>
        <dbReference type="Rhea" id="RHEA:22508"/>
        <dbReference type="Rhea" id="RHEA-COMP:17339"/>
        <dbReference type="Rhea" id="RHEA-COMP:17340"/>
        <dbReference type="ChEBI" id="CHEBI:33019"/>
        <dbReference type="ChEBI" id="CHEBI:61560"/>
        <dbReference type="ChEBI" id="CHEBI:173112"/>
        <dbReference type="EC" id="2.7.7.7"/>
    </reaction>
</comment>
<dbReference type="NCBIfam" id="TIGR00573">
    <property type="entry name" value="dnaq"/>
    <property type="match status" value="1"/>
</dbReference>
<dbReference type="Gene3D" id="3.30.420.10">
    <property type="entry name" value="Ribonuclease H-like superfamily/Ribonuclease H"/>
    <property type="match status" value="1"/>
</dbReference>
<dbReference type="InterPro" id="IPR037135">
    <property type="entry name" value="DUF1653-like_dom_sf"/>
</dbReference>
<dbReference type="Pfam" id="PF07866">
    <property type="entry name" value="DUF1653"/>
    <property type="match status" value="1"/>
</dbReference>
<dbReference type="CDD" id="cd06127">
    <property type="entry name" value="DEDDh"/>
    <property type="match status" value="1"/>
</dbReference>
<keyword evidence="5" id="KW-1185">Reference proteome</keyword>
<evidence type="ECO:0000313" key="5">
    <source>
        <dbReference type="Proteomes" id="UP000648257"/>
    </source>
</evidence>
<dbReference type="PANTHER" id="PTHR30231">
    <property type="entry name" value="DNA POLYMERASE III SUBUNIT EPSILON"/>
    <property type="match status" value="1"/>
</dbReference>
<accession>A0ABR6WZ82</accession>
<dbReference type="InterPro" id="IPR036397">
    <property type="entry name" value="RNaseH_sf"/>
</dbReference>
<protein>
    <recommendedName>
        <fullName evidence="1">DNA-directed DNA polymerase</fullName>
        <ecNumber evidence="1">2.7.7.7</ecNumber>
    </recommendedName>
</protein>
<organism evidence="4 5">
    <name type="scientific">Undibacterium seohonense</name>
    <dbReference type="NCBI Taxonomy" id="1344950"/>
    <lineage>
        <taxon>Bacteria</taxon>
        <taxon>Pseudomonadati</taxon>
        <taxon>Pseudomonadota</taxon>
        <taxon>Betaproteobacteria</taxon>
        <taxon>Burkholderiales</taxon>
        <taxon>Oxalobacteraceae</taxon>
        <taxon>Undibacterium</taxon>
    </lineage>
</organism>
<dbReference type="InterPro" id="IPR013520">
    <property type="entry name" value="Ribonucl_H"/>
</dbReference>
<dbReference type="InterPro" id="IPR006054">
    <property type="entry name" value="DnaQ"/>
</dbReference>
<evidence type="ECO:0000256" key="2">
    <source>
        <dbReference type="ARBA" id="ARBA00049244"/>
    </source>
</evidence>
<reference evidence="4 5" key="1">
    <citation type="submission" date="2020-08" db="EMBL/GenBank/DDBJ databases">
        <title>Novel species isolated from subtropical streams in China.</title>
        <authorList>
            <person name="Lu H."/>
        </authorList>
    </citation>
    <scope>NUCLEOTIDE SEQUENCE [LARGE SCALE GENOMIC DNA]</scope>
    <source>
        <strain evidence="4 5">KACC 16656</strain>
    </source>
</reference>
<dbReference type="EC" id="2.7.7.7" evidence="1"/>
<dbReference type="InterPro" id="IPR012337">
    <property type="entry name" value="RNaseH-like_sf"/>
</dbReference>
<feature type="domain" description="Exonuclease" evidence="3">
    <location>
        <begin position="5"/>
        <end position="173"/>
    </location>
</feature>
<dbReference type="Pfam" id="PF00929">
    <property type="entry name" value="RNase_T"/>
    <property type="match status" value="1"/>
</dbReference>
<dbReference type="EMBL" id="JACOFW010000001">
    <property type="protein sequence ID" value="MBC3805942.1"/>
    <property type="molecule type" value="Genomic_DNA"/>
</dbReference>
<dbReference type="Proteomes" id="UP000648257">
    <property type="component" value="Unassembled WGS sequence"/>
</dbReference>
<dbReference type="PANTHER" id="PTHR30231:SF37">
    <property type="entry name" value="EXODEOXYRIBONUCLEASE 10"/>
    <property type="match status" value="1"/>
</dbReference>
<dbReference type="Gene3D" id="2.30.30.320">
    <property type="entry name" value="DUF1653-like domain"/>
    <property type="match status" value="1"/>
</dbReference>
<comment type="caution">
    <text evidence="4">The sequence shown here is derived from an EMBL/GenBank/DDBJ whole genome shotgun (WGS) entry which is preliminary data.</text>
</comment>
<evidence type="ECO:0000256" key="1">
    <source>
        <dbReference type="ARBA" id="ARBA00012417"/>
    </source>
</evidence>